<dbReference type="EMBL" id="BT033384">
    <property type="protein sequence ID" value="ACF78389.1"/>
    <property type="molecule type" value="mRNA"/>
</dbReference>
<evidence type="ECO:0000313" key="2">
    <source>
        <dbReference type="EMBL" id="ACF78389.1"/>
    </source>
</evidence>
<feature type="compositionally biased region" description="Low complexity" evidence="1">
    <location>
        <begin position="32"/>
        <end position="43"/>
    </location>
</feature>
<evidence type="ECO:0000256" key="1">
    <source>
        <dbReference type="SAM" id="MobiDB-lite"/>
    </source>
</evidence>
<reference evidence="2" key="1">
    <citation type="journal article" date="2009" name="PLoS Genet.">
        <title>Sequencing, mapping, and analysis of 27,455 maize full-length cDNAs.</title>
        <authorList>
            <person name="Soderlund C."/>
            <person name="Descour A."/>
            <person name="Kudrna D."/>
            <person name="Bomhoff M."/>
            <person name="Boyd L."/>
            <person name="Currie J."/>
            <person name="Angelova A."/>
            <person name="Collura K."/>
            <person name="Wissotski M."/>
            <person name="Ashley E."/>
            <person name="Morrow D."/>
            <person name="Fernandes J."/>
            <person name="Walbot V."/>
            <person name="Yu Y."/>
        </authorList>
    </citation>
    <scope>NUCLEOTIDE SEQUENCE</scope>
    <source>
        <strain evidence="2">B73</strain>
    </source>
</reference>
<dbReference type="AlphaFoldDB" id="B4F8E6"/>
<dbReference type="EMBL" id="BT085611">
    <property type="protein sequence ID" value="ACR35964.1"/>
    <property type="molecule type" value="mRNA"/>
</dbReference>
<feature type="compositionally biased region" description="Basic residues" evidence="1">
    <location>
        <begin position="142"/>
        <end position="175"/>
    </location>
</feature>
<accession>B4F8E6</accession>
<organism evidence="2">
    <name type="scientific">Zea mays</name>
    <name type="common">Maize</name>
    <dbReference type="NCBI Taxonomy" id="4577"/>
    <lineage>
        <taxon>Eukaryota</taxon>
        <taxon>Viridiplantae</taxon>
        <taxon>Streptophyta</taxon>
        <taxon>Embryophyta</taxon>
        <taxon>Tracheophyta</taxon>
        <taxon>Spermatophyta</taxon>
        <taxon>Magnoliopsida</taxon>
        <taxon>Liliopsida</taxon>
        <taxon>Poales</taxon>
        <taxon>Poaceae</taxon>
        <taxon>PACMAD clade</taxon>
        <taxon>Panicoideae</taxon>
        <taxon>Andropogonodae</taxon>
        <taxon>Andropogoneae</taxon>
        <taxon>Tripsacinae</taxon>
        <taxon>Zea</taxon>
    </lineage>
</organism>
<name>B4F8E6_MAIZE</name>
<feature type="compositionally biased region" description="Pro residues" evidence="1">
    <location>
        <begin position="103"/>
        <end position="113"/>
    </location>
</feature>
<dbReference type="RefSeq" id="NP_001130229.1">
    <property type="nucleotide sequence ID" value="NM_001136757.1"/>
</dbReference>
<protein>
    <submittedName>
        <fullName evidence="2">Uncharacterized protein</fullName>
    </submittedName>
</protein>
<feature type="compositionally biased region" description="Basic residues" evidence="1">
    <location>
        <begin position="62"/>
        <end position="72"/>
    </location>
</feature>
<feature type="region of interest" description="Disordered" evidence="1">
    <location>
        <begin position="1"/>
        <end position="186"/>
    </location>
</feature>
<sequence>MQRRRAREQRLHRRRGRRARPDPVGGGRADGAHVADAVPAAGADGRHPGLPHGAVEPPVPHRLPHQRVRRHPGVAGAAARPRLRGPLQQPADGRHPGGVRRPAQPPVAGPPAQPADGPHPGGAGAGAVPVAGPVLQPAHGPHPARRRARRDQHRRPLPQQAHRRPLPPVRRRPAHRQGGPVVELPQLRPQQAGVPAGAHVPGPVPQPHPRHRAAVAGAPVHAAEAGPQLQPPVRPAPQGPRRHQARVQAVRAQPVQQRDPARGMPGPGVSEPVAMVFYTLLCSPSPAFFSCPNLEGRRYGAWFSYRQKKVRPRGGGANMLSHAHARLIFEQLSVYEMTAVYVYCLVECAVYLVSIRSA</sequence>
<feature type="compositionally biased region" description="Low complexity" evidence="1">
    <location>
        <begin position="126"/>
        <end position="141"/>
    </location>
</feature>
<feature type="compositionally biased region" description="Basic residues" evidence="1">
    <location>
        <begin position="1"/>
        <end position="18"/>
    </location>
</feature>
<proteinExistence type="evidence at transcript level"/>
<feature type="compositionally biased region" description="Low complexity" evidence="1">
    <location>
        <begin position="73"/>
        <end position="87"/>
    </location>
</feature>
<dbReference type="KEGG" id="zma:100191323"/>
<dbReference type="GeneID" id="100191323"/>
<dbReference type="EMBL" id="BT054593">
    <property type="protein sequence ID" value="ACL53200.1"/>
    <property type="molecule type" value="mRNA"/>
</dbReference>